<keyword evidence="1" id="KW-0812">Transmembrane</keyword>
<keyword evidence="1" id="KW-0472">Membrane</keyword>
<feature type="transmembrane region" description="Helical" evidence="1">
    <location>
        <begin position="21"/>
        <end position="40"/>
    </location>
</feature>
<evidence type="ECO:0008006" key="4">
    <source>
        <dbReference type="Google" id="ProtNLM"/>
    </source>
</evidence>
<comment type="caution">
    <text evidence="2">The sequence shown here is derived from an EMBL/GenBank/DDBJ whole genome shotgun (WGS) entry which is preliminary data.</text>
</comment>
<dbReference type="Proteomes" id="UP001418796">
    <property type="component" value="Unassembled WGS sequence"/>
</dbReference>
<feature type="transmembrane region" description="Helical" evidence="1">
    <location>
        <begin position="155"/>
        <end position="177"/>
    </location>
</feature>
<accession>A0ABU9VFN2</accession>
<keyword evidence="3" id="KW-1185">Reference proteome</keyword>
<dbReference type="EMBL" id="JBCITK010000001">
    <property type="protein sequence ID" value="MEN0642658.1"/>
    <property type="molecule type" value="Genomic_DNA"/>
</dbReference>
<organism evidence="2 3">
    <name type="scientific">Alkalicoccobacillus gibsonii</name>
    <dbReference type="NCBI Taxonomy" id="79881"/>
    <lineage>
        <taxon>Bacteria</taxon>
        <taxon>Bacillati</taxon>
        <taxon>Bacillota</taxon>
        <taxon>Bacilli</taxon>
        <taxon>Bacillales</taxon>
        <taxon>Bacillaceae</taxon>
        <taxon>Alkalicoccobacillus</taxon>
    </lineage>
</organism>
<keyword evidence="1" id="KW-1133">Transmembrane helix</keyword>
<gene>
    <name evidence="2" type="ORF">MKY91_05730</name>
</gene>
<reference evidence="2 3" key="1">
    <citation type="submission" date="2024-03" db="EMBL/GenBank/DDBJ databases">
        <title>Bacilli Hybrid Assemblies.</title>
        <authorList>
            <person name="Kovac J."/>
        </authorList>
    </citation>
    <scope>NUCLEOTIDE SEQUENCE [LARGE SCALE GENOMIC DNA]</scope>
    <source>
        <strain evidence="2 3">FSL R7-0666</strain>
    </source>
</reference>
<feature type="transmembrane region" description="Helical" evidence="1">
    <location>
        <begin position="85"/>
        <end position="102"/>
    </location>
</feature>
<proteinExistence type="predicted"/>
<feature type="transmembrane region" description="Helical" evidence="1">
    <location>
        <begin position="114"/>
        <end position="134"/>
    </location>
</feature>
<evidence type="ECO:0000313" key="3">
    <source>
        <dbReference type="Proteomes" id="UP001418796"/>
    </source>
</evidence>
<feature type="transmembrane region" description="Helical" evidence="1">
    <location>
        <begin position="46"/>
        <end position="65"/>
    </location>
</feature>
<dbReference type="RefSeq" id="WP_343129741.1">
    <property type="nucleotide sequence ID" value="NZ_JBCITK010000001.1"/>
</dbReference>
<name>A0ABU9VFN2_9BACI</name>
<protein>
    <recommendedName>
        <fullName evidence="4">DUF3397 domain-containing protein</fullName>
    </recommendedName>
</protein>
<evidence type="ECO:0000313" key="2">
    <source>
        <dbReference type="EMBL" id="MEN0642658.1"/>
    </source>
</evidence>
<sequence length="178" mass="20840">MWLNKEQRKENRKKARERQHWSTFLIIGIAVFMHNGFILERNRSDVLIFTIIGMIIGLIPLLSIWHARKSQEQRRRLATKEASEVAFTMAALLFTSIFIGLLHETVELSLDRLVAGILAVGFWIFFGIVSRIVYKRLLILQNASAVNDKHDKKTFYRQLTIAGCAYVIFIFVMFYWIF</sequence>
<evidence type="ECO:0000256" key="1">
    <source>
        <dbReference type="SAM" id="Phobius"/>
    </source>
</evidence>